<keyword evidence="2" id="KW-0812">Transmembrane</keyword>
<feature type="region of interest" description="Disordered" evidence="1">
    <location>
        <begin position="333"/>
        <end position="364"/>
    </location>
</feature>
<evidence type="ECO:0000256" key="1">
    <source>
        <dbReference type="SAM" id="MobiDB-lite"/>
    </source>
</evidence>
<dbReference type="RefSeq" id="WP_377789068.1">
    <property type="nucleotide sequence ID" value="NZ_JBHLYQ010000048.1"/>
</dbReference>
<keyword evidence="2" id="KW-1133">Transmembrane helix</keyword>
<keyword evidence="4" id="KW-1185">Reference proteome</keyword>
<evidence type="ECO:0000256" key="2">
    <source>
        <dbReference type="SAM" id="Phobius"/>
    </source>
</evidence>
<dbReference type="Proteomes" id="UP001589788">
    <property type="component" value="Unassembled WGS sequence"/>
</dbReference>
<reference evidence="3 4" key="1">
    <citation type="submission" date="2024-09" db="EMBL/GenBank/DDBJ databases">
        <authorList>
            <person name="Sun Q."/>
            <person name="Mori K."/>
        </authorList>
    </citation>
    <scope>NUCLEOTIDE SEQUENCE [LARGE SCALE GENOMIC DNA]</scope>
    <source>
        <strain evidence="3 4">JCM 15389</strain>
    </source>
</reference>
<feature type="compositionally biased region" description="Low complexity" evidence="1">
    <location>
        <begin position="336"/>
        <end position="348"/>
    </location>
</feature>
<accession>A0ABV6C4M9</accession>
<sequence>MSTWSERRAARRSRDRLEARPWRGPVRRYDIVKEATIALVVVALLVVLLAVLFSSPDVPPVTLQAWASAQPKGFTEIALSELEGTSDSATYGPPYNHGSAEVQDLWGISIQRAFGVTDPIDPAKDFVLDPLGTVAGQPALTAALHTYEAAPKAQQMAWLRAYGRVLPRASLVGGQLVVPKADDGPVPELLSQFLAMARSGALDAALVEHAPFYTTNYTNAILFIGDSWKAQHGASYWGKIVEAQHMSGSQWGVMNETGSWPGQPWLWLYTMWYQVGPMATSSNADVEVVAIMTVCSLALLLVPFIPGIRDIPRWLPLHRVIWRDYYRHGGKPDAGSSATATSVAQATSPVGRPTAPDAASGAEP</sequence>
<name>A0ABV6C4M9_9ACTN</name>
<dbReference type="EMBL" id="JBHLYQ010000048">
    <property type="protein sequence ID" value="MFC0081791.1"/>
    <property type="molecule type" value="Genomic_DNA"/>
</dbReference>
<feature type="transmembrane region" description="Helical" evidence="2">
    <location>
        <begin position="35"/>
        <end position="53"/>
    </location>
</feature>
<evidence type="ECO:0000313" key="3">
    <source>
        <dbReference type="EMBL" id="MFC0081791.1"/>
    </source>
</evidence>
<gene>
    <name evidence="3" type="ORF">ACFFRE_06485</name>
</gene>
<comment type="caution">
    <text evidence="3">The sequence shown here is derived from an EMBL/GenBank/DDBJ whole genome shotgun (WGS) entry which is preliminary data.</text>
</comment>
<evidence type="ECO:0000313" key="4">
    <source>
        <dbReference type="Proteomes" id="UP001589788"/>
    </source>
</evidence>
<proteinExistence type="predicted"/>
<protein>
    <submittedName>
        <fullName evidence="3">Uncharacterized protein</fullName>
    </submittedName>
</protein>
<organism evidence="3 4">
    <name type="scientific">Aciditerrimonas ferrireducens</name>
    <dbReference type="NCBI Taxonomy" id="667306"/>
    <lineage>
        <taxon>Bacteria</taxon>
        <taxon>Bacillati</taxon>
        <taxon>Actinomycetota</taxon>
        <taxon>Acidimicrobiia</taxon>
        <taxon>Acidimicrobiales</taxon>
        <taxon>Acidimicrobiaceae</taxon>
        <taxon>Aciditerrimonas</taxon>
    </lineage>
</organism>
<keyword evidence="2" id="KW-0472">Membrane</keyword>